<dbReference type="RefSeq" id="WP_106115127.1">
    <property type="nucleotide sequence ID" value="NZ_PVSR01000048.1"/>
</dbReference>
<name>A0A2T0GSD4_ACTMO</name>
<protein>
    <submittedName>
        <fullName evidence="1">Uncharacterized protein</fullName>
    </submittedName>
</protein>
<gene>
    <name evidence="1" type="ORF">CEP50_18070</name>
</gene>
<dbReference type="STRING" id="1050202.GCA_000384035_01509"/>
<comment type="caution">
    <text evidence="1">The sequence shown here is derived from an EMBL/GenBank/DDBJ whole genome shotgun (WGS) entry which is preliminary data.</text>
</comment>
<proteinExistence type="predicted"/>
<dbReference type="Proteomes" id="UP000239352">
    <property type="component" value="Unassembled WGS sequence"/>
</dbReference>
<dbReference type="InParanoid" id="A0A2T0GSD4"/>
<evidence type="ECO:0000313" key="1">
    <source>
        <dbReference type="EMBL" id="PRW61953.1"/>
    </source>
</evidence>
<accession>A0A2T0GSD4</accession>
<evidence type="ECO:0000313" key="2">
    <source>
        <dbReference type="Proteomes" id="UP000239352"/>
    </source>
</evidence>
<sequence length="93" mass="10265">MSESVEVMRVGEHSYAAEVHEAGHTTEHRVVLGQEVLDDLAPPPPEESAVVVETVRYLLDRRPSTALPHDIDLEELREADAGFLPELRARLGG</sequence>
<organism evidence="1 2">
    <name type="scientific">Actinopolyspora mortivallis</name>
    <dbReference type="NCBI Taxonomy" id="33906"/>
    <lineage>
        <taxon>Bacteria</taxon>
        <taxon>Bacillati</taxon>
        <taxon>Actinomycetota</taxon>
        <taxon>Actinomycetes</taxon>
        <taxon>Actinopolysporales</taxon>
        <taxon>Actinopolysporaceae</taxon>
        <taxon>Actinopolyspora</taxon>
    </lineage>
</organism>
<keyword evidence="2" id="KW-1185">Reference proteome</keyword>
<dbReference type="EMBL" id="PVSR01000048">
    <property type="protein sequence ID" value="PRW61953.1"/>
    <property type="molecule type" value="Genomic_DNA"/>
</dbReference>
<reference evidence="1 2" key="1">
    <citation type="submission" date="2018-03" db="EMBL/GenBank/DDBJ databases">
        <title>Actinopolyspora mortivallis from Sahara, screening for active biomolecules.</title>
        <authorList>
            <person name="Selama O."/>
            <person name="Wellington E.M.H."/>
            <person name="Hacene H."/>
        </authorList>
    </citation>
    <scope>NUCLEOTIDE SEQUENCE [LARGE SCALE GENOMIC DNA]</scope>
    <source>
        <strain evidence="1 2">M5A</strain>
    </source>
</reference>
<dbReference type="AlphaFoldDB" id="A0A2T0GSD4"/>